<evidence type="ECO:0000313" key="2">
    <source>
        <dbReference type="EMBL" id="CAK7274018.1"/>
    </source>
</evidence>
<evidence type="ECO:0000313" key="3">
    <source>
        <dbReference type="Proteomes" id="UP001642502"/>
    </source>
</evidence>
<accession>A0ABP0E292</accession>
<feature type="region of interest" description="Disordered" evidence="1">
    <location>
        <begin position="79"/>
        <end position="107"/>
    </location>
</feature>
<proteinExistence type="predicted"/>
<organism evidence="2 3">
    <name type="scientific">Sporothrix epigloea</name>
    <dbReference type="NCBI Taxonomy" id="1892477"/>
    <lineage>
        <taxon>Eukaryota</taxon>
        <taxon>Fungi</taxon>
        <taxon>Dikarya</taxon>
        <taxon>Ascomycota</taxon>
        <taxon>Pezizomycotina</taxon>
        <taxon>Sordariomycetes</taxon>
        <taxon>Sordariomycetidae</taxon>
        <taxon>Ophiostomatales</taxon>
        <taxon>Ophiostomataceae</taxon>
        <taxon>Sporothrix</taxon>
    </lineage>
</organism>
<dbReference type="Proteomes" id="UP001642502">
    <property type="component" value="Unassembled WGS sequence"/>
</dbReference>
<keyword evidence="3" id="KW-1185">Reference proteome</keyword>
<gene>
    <name evidence="2" type="ORF">SEPCBS119000_005954</name>
</gene>
<protein>
    <submittedName>
        <fullName evidence="2">Uncharacterized protein</fullName>
    </submittedName>
</protein>
<dbReference type="EMBL" id="CAWUON010000128">
    <property type="protein sequence ID" value="CAK7274018.1"/>
    <property type="molecule type" value="Genomic_DNA"/>
</dbReference>
<sequence>MIALPVDGSWRMVEGENDSFDTSIVPAALVMSCDNGDQGQSEPSTEPSSQQLVEVLAKPRRSVFGPATDKTVIFGQDSTSLTQQDRIRRGESFTSEGGSFGGSQDDDIHSFLRKAESDENFLLRSPFQPSLPFALQSLPNVAKGTSKTTRKAARGHVSEAHDDRSQDSRAYQSSEPKLYTHADSMDSSPETEALGPSKASPSSQRQRIKMDRTNGGLQSQEKRSIFNLLLATVSANNLSVSCFLLLPLFGLAISYYAPCILQNPSSFAIRAACSLPDMTTRLSRLRNSYKCAKFEAAAAKDPAEPMPAFSLARGAFTLMQAQAQLAEVVLRRILDSRQISGIEDGRRDRLTQRAEDVWLEARAQTKDLRNAAQLLQKVHDKGDSAQNEDETASLLIAKLDSYLDAVKQVSVALTRLQTGSAAASAEALTYRSRQTWVQLRRMAAAAKSEPGYVGGLTRIFSNLPPHKDLAGQQRAQLLDIYRHHTDAVVNNVRLRADEAEAVLVALRRVNGRLERVQRYVAEHLGELVRLAAIQVSLYPPKAAGGNTGGDLAGSSALDALSDIFSGLWAVLSGQFYEWMSNSPSESKRIAQALRHWLSYSRRLKRLYDGHDVAVGRAVDTLDTLVAVRDELRELQLHLHDDGKITSDGNQGGKDETDDLDLQLHMDIVDAGIRDLKSLT</sequence>
<comment type="caution">
    <text evidence="2">The sequence shown here is derived from an EMBL/GenBank/DDBJ whole genome shotgun (WGS) entry which is preliminary data.</text>
</comment>
<reference evidence="2 3" key="1">
    <citation type="submission" date="2024-01" db="EMBL/GenBank/DDBJ databases">
        <authorList>
            <person name="Allen C."/>
            <person name="Tagirdzhanova G."/>
        </authorList>
    </citation>
    <scope>NUCLEOTIDE SEQUENCE [LARGE SCALE GENOMIC DNA]</scope>
    <source>
        <strain evidence="2 3">CBS 119000</strain>
    </source>
</reference>
<feature type="region of interest" description="Disordered" evidence="1">
    <location>
        <begin position="142"/>
        <end position="216"/>
    </location>
</feature>
<feature type="compositionally biased region" description="Basic and acidic residues" evidence="1">
    <location>
        <begin position="156"/>
        <end position="167"/>
    </location>
</feature>
<evidence type="ECO:0000256" key="1">
    <source>
        <dbReference type="SAM" id="MobiDB-lite"/>
    </source>
</evidence>
<name>A0ABP0E292_9PEZI</name>